<dbReference type="Proteomes" id="UP000887574">
    <property type="component" value="Unplaced"/>
</dbReference>
<keyword evidence="1" id="KW-1185">Reference proteome</keyword>
<protein>
    <submittedName>
        <fullName evidence="2">Uncharacterized protein</fullName>
    </submittedName>
</protein>
<reference evidence="2" key="1">
    <citation type="submission" date="2022-11" db="UniProtKB">
        <authorList>
            <consortium name="WormBaseParasite"/>
        </authorList>
    </citation>
    <scope>IDENTIFICATION</scope>
</reference>
<accession>A0A915D8S7</accession>
<organism evidence="1 2">
    <name type="scientific">Ditylenchus dipsaci</name>
    <dbReference type="NCBI Taxonomy" id="166011"/>
    <lineage>
        <taxon>Eukaryota</taxon>
        <taxon>Metazoa</taxon>
        <taxon>Ecdysozoa</taxon>
        <taxon>Nematoda</taxon>
        <taxon>Chromadorea</taxon>
        <taxon>Rhabditida</taxon>
        <taxon>Tylenchina</taxon>
        <taxon>Tylenchomorpha</taxon>
        <taxon>Sphaerularioidea</taxon>
        <taxon>Anguinidae</taxon>
        <taxon>Anguininae</taxon>
        <taxon>Ditylenchus</taxon>
    </lineage>
</organism>
<dbReference type="AlphaFoldDB" id="A0A915D8S7"/>
<name>A0A915D8S7_9BILA</name>
<proteinExistence type="predicted"/>
<dbReference type="WBParaSite" id="jg16754">
    <property type="protein sequence ID" value="jg16754"/>
    <property type="gene ID" value="jg16754"/>
</dbReference>
<sequence length="121" mass="13489">MSSMHGGTKPAALELKLQNIHPSILPREMLQNLDRLTVEALCALGREIIQDLLIRAMNLFSVMKLSVSNTNRNAPIDVESIMTYCQNLFSKLAEIRIRIDLKRSAEANENGTTVELNPNIG</sequence>
<evidence type="ECO:0000313" key="1">
    <source>
        <dbReference type="Proteomes" id="UP000887574"/>
    </source>
</evidence>
<evidence type="ECO:0000313" key="2">
    <source>
        <dbReference type="WBParaSite" id="jg16754"/>
    </source>
</evidence>